<dbReference type="WBParaSite" id="PDA_v2.g18168.t1">
    <property type="protein sequence ID" value="PDA_v2.g18168.t1"/>
    <property type="gene ID" value="PDA_v2.g18168"/>
</dbReference>
<evidence type="ECO:0000313" key="2">
    <source>
        <dbReference type="WBParaSite" id="PDA_v2.g18168.t1"/>
    </source>
</evidence>
<sequence>MAEVKICDSDEQLEDILEACVNIPHVREGVTIGLSSEDYDFASAMKSFAIPCRKLTIKKAQLNKMFTGINLNNQYLRNIRDLKIQGRFRMTPSVHKEVKEFASLLSLNFPNLENLNIMFLLKYGNRDYYWDWNDTRMANYFKVLRHDIKGCICFKILNEELEDINHTKYPDVQESDAEYYKIFPINDNLTFKMAYWYEVEESEYYDSEYDFDLFGYSS</sequence>
<dbReference type="AlphaFoldDB" id="A0A914PIH3"/>
<protein>
    <submittedName>
        <fullName evidence="2">Uncharacterized protein</fullName>
    </submittedName>
</protein>
<accession>A0A914PIH3</accession>
<dbReference type="Proteomes" id="UP000887578">
    <property type="component" value="Unplaced"/>
</dbReference>
<keyword evidence="1" id="KW-1185">Reference proteome</keyword>
<organism evidence="1 2">
    <name type="scientific">Panagrolaimus davidi</name>
    <dbReference type="NCBI Taxonomy" id="227884"/>
    <lineage>
        <taxon>Eukaryota</taxon>
        <taxon>Metazoa</taxon>
        <taxon>Ecdysozoa</taxon>
        <taxon>Nematoda</taxon>
        <taxon>Chromadorea</taxon>
        <taxon>Rhabditida</taxon>
        <taxon>Tylenchina</taxon>
        <taxon>Panagrolaimomorpha</taxon>
        <taxon>Panagrolaimoidea</taxon>
        <taxon>Panagrolaimidae</taxon>
        <taxon>Panagrolaimus</taxon>
    </lineage>
</organism>
<evidence type="ECO:0000313" key="1">
    <source>
        <dbReference type="Proteomes" id="UP000887578"/>
    </source>
</evidence>
<proteinExistence type="predicted"/>
<reference evidence="2" key="1">
    <citation type="submission" date="2022-11" db="UniProtKB">
        <authorList>
            <consortium name="WormBaseParasite"/>
        </authorList>
    </citation>
    <scope>IDENTIFICATION</scope>
</reference>
<name>A0A914PIH3_9BILA</name>